<dbReference type="Pfam" id="PF13855">
    <property type="entry name" value="LRR_8"/>
    <property type="match status" value="1"/>
</dbReference>
<keyword evidence="2" id="KW-0677">Repeat</keyword>
<organism evidence="4 5">
    <name type="scientific">Mesorhabditis belari</name>
    <dbReference type="NCBI Taxonomy" id="2138241"/>
    <lineage>
        <taxon>Eukaryota</taxon>
        <taxon>Metazoa</taxon>
        <taxon>Ecdysozoa</taxon>
        <taxon>Nematoda</taxon>
        <taxon>Chromadorea</taxon>
        <taxon>Rhabditida</taxon>
        <taxon>Rhabditina</taxon>
        <taxon>Rhabditomorpha</taxon>
        <taxon>Rhabditoidea</taxon>
        <taxon>Rhabditidae</taxon>
        <taxon>Mesorhabditinae</taxon>
        <taxon>Mesorhabditis</taxon>
    </lineage>
</organism>
<dbReference type="InterPro" id="IPR001611">
    <property type="entry name" value="Leu-rich_rpt"/>
</dbReference>
<dbReference type="AlphaFoldDB" id="A0AAF3EUU4"/>
<dbReference type="InterPro" id="IPR050216">
    <property type="entry name" value="LRR_domain-containing"/>
</dbReference>
<evidence type="ECO:0000313" key="4">
    <source>
        <dbReference type="Proteomes" id="UP000887575"/>
    </source>
</evidence>
<dbReference type="InterPro" id="IPR032675">
    <property type="entry name" value="LRR_dom_sf"/>
</dbReference>
<dbReference type="WBParaSite" id="MBELARI_LOCUS17866">
    <property type="protein sequence ID" value="MBELARI_LOCUS17866"/>
    <property type="gene ID" value="MBELARI_LOCUS17866"/>
</dbReference>
<dbReference type="SMART" id="SM00369">
    <property type="entry name" value="LRR_TYP"/>
    <property type="match status" value="4"/>
</dbReference>
<evidence type="ECO:0000256" key="1">
    <source>
        <dbReference type="ARBA" id="ARBA00022614"/>
    </source>
</evidence>
<dbReference type="InterPro" id="IPR003591">
    <property type="entry name" value="Leu-rich_rpt_typical-subtyp"/>
</dbReference>
<dbReference type="PANTHER" id="PTHR48051:SF46">
    <property type="entry name" value="LEUCINE RICH REPEAT-CONTAINING DOMAIN PROTEIN"/>
    <property type="match status" value="1"/>
</dbReference>
<dbReference type="PROSITE" id="PS51450">
    <property type="entry name" value="LRR"/>
    <property type="match status" value="3"/>
</dbReference>
<keyword evidence="1" id="KW-0433">Leucine-rich repeat</keyword>
<feature type="region of interest" description="Disordered" evidence="3">
    <location>
        <begin position="1"/>
        <end position="34"/>
    </location>
</feature>
<dbReference type="Pfam" id="PF00560">
    <property type="entry name" value="LRR_1"/>
    <property type="match status" value="1"/>
</dbReference>
<dbReference type="Proteomes" id="UP000887575">
    <property type="component" value="Unassembled WGS sequence"/>
</dbReference>
<keyword evidence="4" id="KW-1185">Reference proteome</keyword>
<dbReference type="SMART" id="SM00364">
    <property type="entry name" value="LRR_BAC"/>
    <property type="match status" value="4"/>
</dbReference>
<protein>
    <submittedName>
        <fullName evidence="5">Leucine-rich repeat-containing protein 57</fullName>
    </submittedName>
</protein>
<dbReference type="GO" id="GO:0005737">
    <property type="term" value="C:cytoplasm"/>
    <property type="evidence" value="ECO:0007669"/>
    <property type="project" value="TreeGrafter"/>
</dbReference>
<evidence type="ECO:0000256" key="2">
    <source>
        <dbReference type="ARBA" id="ARBA00022737"/>
    </source>
</evidence>
<proteinExistence type="predicted"/>
<dbReference type="Gene3D" id="3.80.10.10">
    <property type="entry name" value="Ribonuclease Inhibitor"/>
    <property type="match status" value="2"/>
</dbReference>
<accession>A0AAF3EUU4</accession>
<sequence>MGNEGSKGKPKSGPSKTIQGAISEIRGGPSSSTVTKHMEMARKSRILQLKGANLKKVPDNIAELCDVLRNLELSQNRISSIPPFIGHFNQLKQLHLSANNLDSLPDEIGSLNALEVLNLSENSLGALPDSLSNCANLRTLNLDSNEFQRFPNVVISLLNLDILNLAKNKIAELPENIDELNAAEVNLNQNQLASLAPNLSKCPRLKILRVEENCLPKTAFTKALLESSPVSIIAYSGNLFQESDFQSLPGYEDYQLRYTATKRKM</sequence>
<reference evidence="5" key="1">
    <citation type="submission" date="2024-02" db="UniProtKB">
        <authorList>
            <consortium name="WormBaseParasite"/>
        </authorList>
    </citation>
    <scope>IDENTIFICATION</scope>
</reference>
<name>A0AAF3EUU4_9BILA</name>
<evidence type="ECO:0000256" key="3">
    <source>
        <dbReference type="SAM" id="MobiDB-lite"/>
    </source>
</evidence>
<dbReference type="SUPFAM" id="SSF52058">
    <property type="entry name" value="L domain-like"/>
    <property type="match status" value="1"/>
</dbReference>
<dbReference type="PANTHER" id="PTHR48051">
    <property type="match status" value="1"/>
</dbReference>
<dbReference type="PRINTS" id="PR00019">
    <property type="entry name" value="LEURICHRPT"/>
</dbReference>
<evidence type="ECO:0000313" key="5">
    <source>
        <dbReference type="WBParaSite" id="MBELARI_LOCUS17866"/>
    </source>
</evidence>